<reference evidence="10" key="1">
    <citation type="journal article" date="2021" name="bioRxiv">
        <title>Whole Genome Assembly and Annotation of Northern Wild Rice, Zizania palustris L., Supports a Whole Genome Duplication in the Zizania Genus.</title>
        <authorList>
            <person name="Haas M."/>
            <person name="Kono T."/>
            <person name="Macchietto M."/>
            <person name="Millas R."/>
            <person name="McGilp L."/>
            <person name="Shao M."/>
            <person name="Duquette J."/>
            <person name="Hirsch C.N."/>
            <person name="Kimball J."/>
        </authorList>
    </citation>
    <scope>NUCLEOTIDE SEQUENCE</scope>
    <source>
        <tissue evidence="10">Fresh leaf tissue</tissue>
    </source>
</reference>
<dbReference type="InterPro" id="IPR024882">
    <property type="entry name" value="NUP58/p45/49"/>
</dbReference>
<feature type="region of interest" description="Disordered" evidence="9">
    <location>
        <begin position="183"/>
        <end position="202"/>
    </location>
</feature>
<proteinExistence type="predicted"/>
<feature type="compositionally biased region" description="Low complexity" evidence="9">
    <location>
        <begin position="423"/>
        <end position="439"/>
    </location>
</feature>
<evidence type="ECO:0000256" key="9">
    <source>
        <dbReference type="SAM" id="MobiDB-lite"/>
    </source>
</evidence>
<evidence type="ECO:0000256" key="7">
    <source>
        <dbReference type="ARBA" id="ARBA00023242"/>
    </source>
</evidence>
<dbReference type="GO" id="GO:0017056">
    <property type="term" value="F:structural constituent of nuclear pore"/>
    <property type="evidence" value="ECO:0007669"/>
    <property type="project" value="InterPro"/>
</dbReference>
<evidence type="ECO:0008006" key="12">
    <source>
        <dbReference type="Google" id="ProtNLM"/>
    </source>
</evidence>
<feature type="coiled-coil region" evidence="8">
    <location>
        <begin position="85"/>
        <end position="112"/>
    </location>
</feature>
<keyword evidence="8" id="KW-0175">Coiled coil</keyword>
<keyword evidence="6" id="KW-0906">Nuclear pore complex</keyword>
<dbReference type="PANTHER" id="PTHR13437:SF2">
    <property type="entry name" value="NUCLEOPORIN P58_P45"/>
    <property type="match status" value="1"/>
</dbReference>
<feature type="region of interest" description="Disordered" evidence="9">
    <location>
        <begin position="413"/>
        <end position="439"/>
    </location>
</feature>
<dbReference type="PANTHER" id="PTHR13437">
    <property type="entry name" value="NUCLEOPORIN P58/P45 NUCLEOPORIN-LIKE PROTEIN 1"/>
    <property type="match status" value="1"/>
</dbReference>
<organism evidence="10 11">
    <name type="scientific">Zizania palustris</name>
    <name type="common">Northern wild rice</name>
    <dbReference type="NCBI Taxonomy" id="103762"/>
    <lineage>
        <taxon>Eukaryota</taxon>
        <taxon>Viridiplantae</taxon>
        <taxon>Streptophyta</taxon>
        <taxon>Embryophyta</taxon>
        <taxon>Tracheophyta</taxon>
        <taxon>Spermatophyta</taxon>
        <taxon>Magnoliopsida</taxon>
        <taxon>Liliopsida</taxon>
        <taxon>Poales</taxon>
        <taxon>Poaceae</taxon>
        <taxon>BOP clade</taxon>
        <taxon>Oryzoideae</taxon>
        <taxon>Oryzeae</taxon>
        <taxon>Zizaniinae</taxon>
        <taxon>Zizania</taxon>
    </lineage>
</organism>
<feature type="region of interest" description="Disordered" evidence="9">
    <location>
        <begin position="333"/>
        <end position="354"/>
    </location>
</feature>
<sequence>MAFSFSTPAPQNPFQTPAPAPAQTPFPSPSPFQFNFQQPQPQPQPQQQQQPQQQATPAAQPQQHLMLYTADGKPAGYNTKWEELHSESQKALLQIEDKIREYRDESERLDQCARLHDSSISNVNFQLDASHIAQELGGTTTTMEREKASVQELMTVVNEMMRNTEFAIRSYMMLRPRYIRPGAGANGGGTNPSGPTGAPSNQPVALAPTIDFYSGIPKRPSLFMQQTINRFEKYLGECCKWIAELEQLVQMENNKRQSTSLESLPKVMSNVHDYFIYVASKVENLHQYVESLKTEYLHEQRRMGYANDPFLEANRREAAKQEAAARRVHPTLHLSAPLQPTTQNAGTATSQPHQSLIPSAVTSSSAFSAFSTPVSAPSSSILFSSPITPTLSSNLFGTSGSAQLTTTFGTVSTPTLGSTPAPSGFGSTTPSFASTPASGGTSLFSTPFGGVATASGSSFGGTSKGRSKPRGRR</sequence>
<feature type="compositionally biased region" description="Pro residues" evidence="9">
    <location>
        <begin position="16"/>
        <end position="30"/>
    </location>
</feature>
<evidence type="ECO:0000256" key="8">
    <source>
        <dbReference type="SAM" id="Coils"/>
    </source>
</evidence>
<keyword evidence="11" id="KW-1185">Reference proteome</keyword>
<keyword evidence="3" id="KW-0509">mRNA transport</keyword>
<evidence type="ECO:0000256" key="6">
    <source>
        <dbReference type="ARBA" id="ARBA00023132"/>
    </source>
</evidence>
<comment type="caution">
    <text evidence="10">The sequence shown here is derived from an EMBL/GenBank/DDBJ whole genome shotgun (WGS) entry which is preliminary data.</text>
</comment>
<dbReference type="OrthoDB" id="2538017at2759"/>
<evidence type="ECO:0000256" key="3">
    <source>
        <dbReference type="ARBA" id="ARBA00022816"/>
    </source>
</evidence>
<dbReference type="EMBL" id="JAAALK010000287">
    <property type="protein sequence ID" value="KAG8056960.1"/>
    <property type="molecule type" value="Genomic_DNA"/>
</dbReference>
<feature type="region of interest" description="Disordered" evidence="9">
    <location>
        <begin position="1"/>
        <end position="61"/>
    </location>
</feature>
<keyword evidence="2" id="KW-0813">Transport</keyword>
<dbReference type="Proteomes" id="UP000729402">
    <property type="component" value="Unassembled WGS sequence"/>
</dbReference>
<keyword evidence="7" id="KW-0539">Nucleus</keyword>
<keyword evidence="4" id="KW-0653">Protein transport</keyword>
<comment type="subcellular location">
    <subcellularLocation>
        <location evidence="1">Nucleus</location>
        <location evidence="1">Nuclear pore complex</location>
    </subcellularLocation>
</comment>
<evidence type="ECO:0000256" key="4">
    <source>
        <dbReference type="ARBA" id="ARBA00022927"/>
    </source>
</evidence>
<evidence type="ECO:0000256" key="1">
    <source>
        <dbReference type="ARBA" id="ARBA00004567"/>
    </source>
</evidence>
<evidence type="ECO:0000313" key="11">
    <source>
        <dbReference type="Proteomes" id="UP000729402"/>
    </source>
</evidence>
<dbReference type="GO" id="GO:0005643">
    <property type="term" value="C:nuclear pore"/>
    <property type="evidence" value="ECO:0007669"/>
    <property type="project" value="UniProtKB-SubCell"/>
</dbReference>
<gene>
    <name evidence="10" type="ORF">GUJ93_ZPchr0002g25398</name>
</gene>
<evidence type="ECO:0000313" key="10">
    <source>
        <dbReference type="EMBL" id="KAG8056960.1"/>
    </source>
</evidence>
<dbReference type="AlphaFoldDB" id="A0A8J5RD67"/>
<reference evidence="10" key="2">
    <citation type="submission" date="2021-02" db="EMBL/GenBank/DDBJ databases">
        <authorList>
            <person name="Kimball J.A."/>
            <person name="Haas M.W."/>
            <person name="Macchietto M."/>
            <person name="Kono T."/>
            <person name="Duquette J."/>
            <person name="Shao M."/>
        </authorList>
    </citation>
    <scope>NUCLEOTIDE SEQUENCE</scope>
    <source>
        <tissue evidence="10">Fresh leaf tissue</tissue>
    </source>
</reference>
<dbReference type="GO" id="GO:0051028">
    <property type="term" value="P:mRNA transport"/>
    <property type="evidence" value="ECO:0007669"/>
    <property type="project" value="UniProtKB-KW"/>
</dbReference>
<accession>A0A8J5RD67</accession>
<evidence type="ECO:0000256" key="5">
    <source>
        <dbReference type="ARBA" id="ARBA00023010"/>
    </source>
</evidence>
<name>A0A8J5RD67_ZIZPA</name>
<evidence type="ECO:0000256" key="2">
    <source>
        <dbReference type="ARBA" id="ARBA00022448"/>
    </source>
</evidence>
<feature type="region of interest" description="Disordered" evidence="9">
    <location>
        <begin position="451"/>
        <end position="473"/>
    </location>
</feature>
<protein>
    <recommendedName>
        <fullName evidence="12">Nuclear pore complex protein NUP58</fullName>
    </recommendedName>
</protein>
<dbReference type="GO" id="GO:0008139">
    <property type="term" value="F:nuclear localization sequence binding"/>
    <property type="evidence" value="ECO:0007669"/>
    <property type="project" value="InterPro"/>
</dbReference>
<keyword evidence="5" id="KW-0811">Translocation</keyword>
<dbReference type="GO" id="GO:0015031">
    <property type="term" value="P:protein transport"/>
    <property type="evidence" value="ECO:0007669"/>
    <property type="project" value="UniProtKB-KW"/>
</dbReference>
<feature type="compositionally biased region" description="Low complexity" evidence="9">
    <location>
        <begin position="31"/>
        <end position="61"/>
    </location>
</feature>
<feature type="compositionally biased region" description="Polar residues" evidence="9">
    <location>
        <begin position="338"/>
        <end position="354"/>
    </location>
</feature>